<gene>
    <name evidence="1" type="ORF">E5336_04930</name>
</gene>
<reference evidence="1" key="1">
    <citation type="submission" date="2019-04" db="EMBL/GenBank/DDBJ databases">
        <title>Microbes associate with the intestines of laboratory mice.</title>
        <authorList>
            <person name="Navarre W."/>
            <person name="Wong E."/>
            <person name="Huang K."/>
            <person name="Tropini C."/>
            <person name="Ng K."/>
            <person name="Yu B."/>
        </authorList>
    </citation>
    <scope>NUCLEOTIDE SEQUENCE</scope>
    <source>
        <strain evidence="1">NM09_H32</strain>
    </source>
</reference>
<protein>
    <submittedName>
        <fullName evidence="1">Uncharacterized protein</fullName>
    </submittedName>
</protein>
<dbReference type="Proteomes" id="UP000308836">
    <property type="component" value="Unassembled WGS sequence"/>
</dbReference>
<name>A0AC61R852_9FIRM</name>
<evidence type="ECO:0000313" key="1">
    <source>
        <dbReference type="EMBL" id="TGY66193.1"/>
    </source>
</evidence>
<evidence type="ECO:0000313" key="2">
    <source>
        <dbReference type="Proteomes" id="UP000308836"/>
    </source>
</evidence>
<organism evidence="1 2">
    <name type="scientific">Dubosiella muris</name>
    <dbReference type="NCBI Taxonomy" id="3038133"/>
    <lineage>
        <taxon>Bacteria</taxon>
        <taxon>Bacillati</taxon>
        <taxon>Bacillota</taxon>
        <taxon>Erysipelotrichia</taxon>
        <taxon>Erysipelotrichales</taxon>
        <taxon>Erysipelotrichaceae</taxon>
        <taxon>Dubosiella</taxon>
    </lineage>
</organism>
<comment type="caution">
    <text evidence="1">The sequence shown here is derived from an EMBL/GenBank/DDBJ whole genome shotgun (WGS) entry which is preliminary data.</text>
</comment>
<accession>A0AC61R852</accession>
<sequence>MDSKAEKEQVIKKIAEREYNLFVVNTHAAGIQQRDGRYITKYFPLSSFILEQMILRNGSMGCYQQGYKTNRIRWICYDFDCKDKENPEIADMYKNFIKPLTITLKKLGIRYLTEFSGRRGVHVWIIFNALLSKKTGYRILNEIEKRCFELREIKNSEKWSLDKFPATESSYNNIVGKQVKFPLSSHKSGDKSYFFYGNFYRKDDIDSLDFYKEQLNILSSYEQNDVDEVIKVLELEKSDEESKKPIYYKFVLTEDVEVTPDKVIEVLSETDVFRQIFKRMESGRGLHQDWMVLFGTLSQCDSSTQLLKNILKKFPNYDESKTQINIFRLKDKYYPATFGYLYQIYNIEMEDNLDENETGFCYLLRRCNLNKNILKKFQNINERKSFCDLNSILNKEKKYLRTNDEVADVLIWNDLCGLKQLDLWIYEEIIEKIKLNKENDYIPKDFKVFERIESPEKKRILVSLSAKDRVITTHLAIQLSYLMKKKWKSFSYQISYTSQDSIFFNWYSSWSNYINHIRIFTEIPFMEDYRAFYIDLKDFYKNIDFLSVFRTFEKFLEGEAKNIFVFLMNFNDSLMKSIQNGNRIGVPQGPAYARIISEMYLDKLLERALAKWGKKHFYMYRYVDDIIFFCEPNIDSLKLYEGIKEYLIFSGLPINSKKTKYFGRLKDLTVEERRTLLHEDSFNYELNENIYTGILLENERRLKLNKYLHENDFGIEKINYFFGRYVFPEVQDWCMKYYSEDILKSLEGRGNNFRTFYNFLFSQERYLVDFLDNEKFNLIPIKSLNFSNFIHELYYSTQNESISRRLFNRIKKEYLKKIPLDYVKEDDKTIIQALILIEM</sequence>
<dbReference type="EMBL" id="SRYG01000008">
    <property type="protein sequence ID" value="TGY66193.1"/>
    <property type="molecule type" value="Genomic_DNA"/>
</dbReference>
<keyword evidence="2" id="KW-1185">Reference proteome</keyword>
<proteinExistence type="predicted"/>